<accession>A0ACC1CNU3</accession>
<protein>
    <submittedName>
        <fullName evidence="1">Uncharacterized protein</fullName>
    </submittedName>
</protein>
<evidence type="ECO:0000313" key="1">
    <source>
        <dbReference type="EMBL" id="KAJ0173222.1"/>
    </source>
</evidence>
<evidence type="ECO:0000313" key="2">
    <source>
        <dbReference type="Proteomes" id="UP000824533"/>
    </source>
</evidence>
<gene>
    <name evidence="1" type="ORF">K1T71_011398</name>
</gene>
<dbReference type="EMBL" id="CM034406">
    <property type="protein sequence ID" value="KAJ0173222.1"/>
    <property type="molecule type" value="Genomic_DNA"/>
</dbReference>
<proteinExistence type="predicted"/>
<comment type="caution">
    <text evidence="1">The sequence shown here is derived from an EMBL/GenBank/DDBJ whole genome shotgun (WGS) entry which is preliminary data.</text>
</comment>
<organism evidence="1 2">
    <name type="scientific">Dendrolimus kikuchii</name>
    <dbReference type="NCBI Taxonomy" id="765133"/>
    <lineage>
        <taxon>Eukaryota</taxon>
        <taxon>Metazoa</taxon>
        <taxon>Ecdysozoa</taxon>
        <taxon>Arthropoda</taxon>
        <taxon>Hexapoda</taxon>
        <taxon>Insecta</taxon>
        <taxon>Pterygota</taxon>
        <taxon>Neoptera</taxon>
        <taxon>Endopterygota</taxon>
        <taxon>Lepidoptera</taxon>
        <taxon>Glossata</taxon>
        <taxon>Ditrysia</taxon>
        <taxon>Bombycoidea</taxon>
        <taxon>Lasiocampidae</taxon>
        <taxon>Dendrolimus</taxon>
    </lineage>
</organism>
<reference evidence="1 2" key="1">
    <citation type="journal article" date="2021" name="Front. Genet.">
        <title>Chromosome-Level Genome Assembly Reveals Significant Gene Expansion in the Toll and IMD Signaling Pathways of Dendrolimus kikuchii.</title>
        <authorList>
            <person name="Zhou J."/>
            <person name="Wu P."/>
            <person name="Xiong Z."/>
            <person name="Liu N."/>
            <person name="Zhao N."/>
            <person name="Ji M."/>
            <person name="Qiu Y."/>
            <person name="Yang B."/>
        </authorList>
    </citation>
    <scope>NUCLEOTIDE SEQUENCE [LARGE SCALE GENOMIC DNA]</scope>
    <source>
        <strain evidence="1">Ann1</strain>
    </source>
</reference>
<name>A0ACC1CNU3_9NEOP</name>
<sequence>MPVLTRSDPDYHIGHLFMEYIKKQPKAICQIDAATGAQESRESVLRRSVRLARCFRRLGLQPGDVLAVGGRNHLDLHIPYYAALLNGLPISGVDPLFKYDEIKTHFNLTRPKVTFCQKETYADYKRAANTLGLDTFVFTFDGDNSMKEIIDKYDDDAPIDDFEPAIFDLDKVYAFLVSSGGTTGVIKLAAFKHKVWLDKVLSFVVPMLRKSGDGVNEEIKTILNLSPVQWASGFFNAIGPILNNAIKVQTSAPATAEHVIDIINKYKPASTLMGPSLLTTILRHEKKCDFTCFDFLSIGGGKVYKDILIKTRKLTREPKIVFEIYGQTEILGLILAPNPSGPLGSCGRRIPSVLIKLVDPETGKEINEPHTPGELWTKTACFTEYYNNLEETALAFSEDGYYKTGDLLYKDEEDNYFFVERLKMLIKYRSYHIIPPELEEVIRTHPAVQDVSVVGIPNEQDGEWPVACVVIKNGTKVTAKEIEDLVADKLSDSKRLRGGVIFMDELPYTSTGKLARAKLRQMVVDLKK</sequence>
<keyword evidence="2" id="KW-1185">Reference proteome</keyword>
<dbReference type="Proteomes" id="UP000824533">
    <property type="component" value="Linkage Group LG20"/>
</dbReference>